<dbReference type="EMBL" id="LNIX01000002">
    <property type="protein sequence ID" value="OXA59598.1"/>
    <property type="molecule type" value="Genomic_DNA"/>
</dbReference>
<feature type="domain" description="DUF4806" evidence="2">
    <location>
        <begin position="243"/>
        <end position="321"/>
    </location>
</feature>
<gene>
    <name evidence="5" type="ORF">Fcan01_05879</name>
    <name evidence="4" type="ORF">Fcan01_05880</name>
    <name evidence="3" type="ORF">Fcan01_05881</name>
</gene>
<protein>
    <recommendedName>
        <fullName evidence="2">DUF4806 domain-containing protein</fullName>
    </recommendedName>
</protein>
<dbReference type="PANTHER" id="PTHR34153:SF2">
    <property type="entry name" value="SI:CH211-262H13.3-RELATED"/>
    <property type="match status" value="1"/>
</dbReference>
<dbReference type="OrthoDB" id="6609483at2759"/>
<feature type="compositionally biased region" description="Basic and acidic residues" evidence="1">
    <location>
        <begin position="129"/>
        <end position="142"/>
    </location>
</feature>
<evidence type="ECO:0000313" key="6">
    <source>
        <dbReference type="Proteomes" id="UP000198287"/>
    </source>
</evidence>
<dbReference type="PANTHER" id="PTHR34153">
    <property type="entry name" value="SI:CH211-262H13.3-RELATED-RELATED"/>
    <property type="match status" value="1"/>
</dbReference>
<evidence type="ECO:0000313" key="3">
    <source>
        <dbReference type="EMBL" id="OXA59597.1"/>
    </source>
</evidence>
<dbReference type="AlphaFoldDB" id="A0A226EQF3"/>
<name>A0A226EQF3_FOLCA</name>
<evidence type="ECO:0000313" key="5">
    <source>
        <dbReference type="EMBL" id="OXA59853.1"/>
    </source>
</evidence>
<accession>A0A226EQF3</accession>
<feature type="region of interest" description="Disordered" evidence="1">
    <location>
        <begin position="98"/>
        <end position="155"/>
    </location>
</feature>
<sequence>MAQNSTKFSVVLFTKEKSVAAVPTTWLLEEKGRTFCKWPKGPNAATLVHDGNSVPRKGWSSFPVKIYRGLGSGKEIILIWRFYFVDDYTTANTNADEARALTSPSEEESPPSSPPTPVKVNSKPRQRQHSSDSETNSRRNFDTEVPDIDTNRSSSVTIDDVEETVAAHSSQAVFNLNIAGAEEDQSESQLNYATFSAPLTVTSQGFEVNVLSYLIDIKTELSRLSAQVAAIAAGSDSGEDSGEEFQLPIATEEQLMEIELKLNERGARKILFKQIVKVGGLDIKDTVERVLAKVFGQAIAEQTSLTGRSNKFAFDKLKLFNVIVDAILKNPLCSNKTQKDVEVEATRWFGNAKDRDGGRERRRNKKLPPANN</sequence>
<dbReference type="EMBL" id="LNIX01000002">
    <property type="protein sequence ID" value="OXA59597.1"/>
    <property type="molecule type" value="Genomic_DNA"/>
</dbReference>
<dbReference type="EMBL" id="LNIX01000002">
    <property type="protein sequence ID" value="OXA59853.1"/>
    <property type="molecule type" value="Genomic_DNA"/>
</dbReference>
<dbReference type="InterPro" id="IPR032071">
    <property type="entry name" value="DUF4806"/>
</dbReference>
<feature type="region of interest" description="Disordered" evidence="1">
    <location>
        <begin position="352"/>
        <end position="372"/>
    </location>
</feature>
<comment type="caution">
    <text evidence="5">The sequence shown here is derived from an EMBL/GenBank/DDBJ whole genome shotgun (WGS) entry which is preliminary data.</text>
</comment>
<keyword evidence="6" id="KW-1185">Reference proteome</keyword>
<evidence type="ECO:0000313" key="4">
    <source>
        <dbReference type="EMBL" id="OXA59598.1"/>
    </source>
</evidence>
<dbReference type="Proteomes" id="UP000198287">
    <property type="component" value="Unassembled WGS sequence"/>
</dbReference>
<reference evidence="5 6" key="1">
    <citation type="submission" date="2015-12" db="EMBL/GenBank/DDBJ databases">
        <title>The genome of Folsomia candida.</title>
        <authorList>
            <person name="Faddeeva A."/>
            <person name="Derks M.F."/>
            <person name="Anvar Y."/>
            <person name="Smit S."/>
            <person name="Van Straalen N."/>
            <person name="Roelofs D."/>
        </authorList>
    </citation>
    <scope>NUCLEOTIDE SEQUENCE [LARGE SCALE GENOMIC DNA]</scope>
    <source>
        <strain evidence="5 6">VU population</strain>
        <tissue evidence="5">Whole body</tissue>
    </source>
</reference>
<dbReference type="Pfam" id="PF16064">
    <property type="entry name" value="DUF4806"/>
    <property type="match status" value="1"/>
</dbReference>
<organism evidence="5 6">
    <name type="scientific">Folsomia candida</name>
    <name type="common">Springtail</name>
    <dbReference type="NCBI Taxonomy" id="158441"/>
    <lineage>
        <taxon>Eukaryota</taxon>
        <taxon>Metazoa</taxon>
        <taxon>Ecdysozoa</taxon>
        <taxon>Arthropoda</taxon>
        <taxon>Hexapoda</taxon>
        <taxon>Collembola</taxon>
        <taxon>Entomobryomorpha</taxon>
        <taxon>Isotomoidea</taxon>
        <taxon>Isotomidae</taxon>
        <taxon>Proisotominae</taxon>
        <taxon>Folsomia</taxon>
    </lineage>
</organism>
<evidence type="ECO:0000259" key="2">
    <source>
        <dbReference type="Pfam" id="PF16064"/>
    </source>
</evidence>
<proteinExistence type="predicted"/>
<evidence type="ECO:0000256" key="1">
    <source>
        <dbReference type="SAM" id="MobiDB-lite"/>
    </source>
</evidence>